<dbReference type="EMBL" id="CP046400">
    <property type="protein sequence ID" value="QGY41347.1"/>
    <property type="molecule type" value="Genomic_DNA"/>
</dbReference>
<feature type="domain" description="DUF547" evidence="1">
    <location>
        <begin position="102"/>
        <end position="212"/>
    </location>
</feature>
<dbReference type="PANTHER" id="PTHR34386">
    <property type="entry name" value="GLUTAREDOXIN"/>
    <property type="match status" value="1"/>
</dbReference>
<dbReference type="Proteomes" id="UP000428328">
    <property type="component" value="Chromosome"/>
</dbReference>
<reference evidence="2 3" key="1">
    <citation type="submission" date="2019-11" db="EMBL/GenBank/DDBJ databases">
        <authorList>
            <person name="Zheng R.K."/>
            <person name="Sun C.M."/>
        </authorList>
    </citation>
    <scope>NUCLEOTIDE SEQUENCE [LARGE SCALE GENOMIC DNA]</scope>
    <source>
        <strain evidence="2 3">SRB007</strain>
    </source>
</reference>
<name>A0A6I6JMJ1_9BACT</name>
<evidence type="ECO:0000313" key="3">
    <source>
        <dbReference type="Proteomes" id="UP000428328"/>
    </source>
</evidence>
<dbReference type="GO" id="GO:0045454">
    <property type="term" value="P:cell redox homeostasis"/>
    <property type="evidence" value="ECO:0007669"/>
    <property type="project" value="TreeGrafter"/>
</dbReference>
<protein>
    <submittedName>
        <fullName evidence="2">DUF547 domain-containing protein</fullName>
    </submittedName>
</protein>
<dbReference type="InterPro" id="IPR006869">
    <property type="entry name" value="DUF547"/>
</dbReference>
<dbReference type="InterPro" id="IPR051548">
    <property type="entry name" value="Grx-like_ET"/>
</dbReference>
<organism evidence="2 3">
    <name type="scientific">Pseudodesulfovibrio cashew</name>
    <dbReference type="NCBI Taxonomy" id="2678688"/>
    <lineage>
        <taxon>Bacteria</taxon>
        <taxon>Pseudomonadati</taxon>
        <taxon>Thermodesulfobacteriota</taxon>
        <taxon>Desulfovibrionia</taxon>
        <taxon>Desulfovibrionales</taxon>
        <taxon>Desulfovibrionaceae</taxon>
    </lineage>
</organism>
<dbReference type="AlphaFoldDB" id="A0A6I6JMJ1"/>
<dbReference type="Pfam" id="PF04784">
    <property type="entry name" value="DUF547"/>
    <property type="match status" value="1"/>
</dbReference>
<dbReference type="GO" id="GO:0009055">
    <property type="term" value="F:electron transfer activity"/>
    <property type="evidence" value="ECO:0007669"/>
    <property type="project" value="TreeGrafter"/>
</dbReference>
<sequence>MSLSASRGLSRFECLLREFLVFASQYGRFHAQRGKIVRKSMFLAMCILLSWQAALAGPPGQAEYAEVLHRYVRGGSVDYAGLKENRKLLDESLSRMGTVDPESLSREGQLAFYINLYNAATLRLVVDHYPVSSIKDIGGWFSSPWKQKVVPLKGELVSLDHVEHEILRPRFQEPLVHFALNCSARSCPPLAEEPYVADSLKDRLRVAAITFINDSEGNRLENGKLYLSRIFKWYAKDFPEDVVSWLQQYARGSLKEKLDAMTEKGKTPTVKYLEYDWRLNDRPR</sequence>
<gene>
    <name evidence="2" type="ORF">GM415_14850</name>
</gene>
<evidence type="ECO:0000313" key="2">
    <source>
        <dbReference type="EMBL" id="QGY41347.1"/>
    </source>
</evidence>
<evidence type="ECO:0000259" key="1">
    <source>
        <dbReference type="Pfam" id="PF04784"/>
    </source>
</evidence>
<accession>A0A6I6JMJ1</accession>
<dbReference type="KEGG" id="psel:GM415_14850"/>
<proteinExistence type="predicted"/>
<dbReference type="PANTHER" id="PTHR34386:SF1">
    <property type="entry name" value="GLUTAREDOXIN-LIKE PROTEIN NRDH"/>
    <property type="match status" value="1"/>
</dbReference>
<keyword evidence="3" id="KW-1185">Reference proteome</keyword>
<dbReference type="RefSeq" id="WP_158949536.1">
    <property type="nucleotide sequence ID" value="NZ_CP046400.1"/>
</dbReference>